<keyword evidence="2 8" id="KW-0796">Tight junction</keyword>
<feature type="transmembrane region" description="Helical" evidence="8">
    <location>
        <begin position="75"/>
        <end position="104"/>
    </location>
</feature>
<dbReference type="PROSITE" id="PS01346">
    <property type="entry name" value="CLAUDIN"/>
    <property type="match status" value="1"/>
</dbReference>
<evidence type="ECO:0000256" key="1">
    <source>
        <dbReference type="ARBA" id="ARBA00008295"/>
    </source>
</evidence>
<evidence type="ECO:0000256" key="8">
    <source>
        <dbReference type="RuleBase" id="RU060637"/>
    </source>
</evidence>
<organism evidence="9 10">
    <name type="scientific">Oikopleura dioica</name>
    <name type="common">Tunicate</name>
    <dbReference type="NCBI Taxonomy" id="34765"/>
    <lineage>
        <taxon>Eukaryota</taxon>
        <taxon>Metazoa</taxon>
        <taxon>Chordata</taxon>
        <taxon>Tunicata</taxon>
        <taxon>Appendicularia</taxon>
        <taxon>Copelata</taxon>
        <taxon>Oikopleuridae</taxon>
        <taxon>Oikopleura</taxon>
    </lineage>
</organism>
<proteinExistence type="inferred from homology"/>
<dbReference type="InterPro" id="IPR017974">
    <property type="entry name" value="Claudin_CS"/>
</dbReference>
<comment type="similarity">
    <text evidence="1 8">Belongs to the claudin family.</text>
</comment>
<feature type="transmembrane region" description="Helical" evidence="8">
    <location>
        <begin position="116"/>
        <end position="143"/>
    </location>
</feature>
<comment type="subcellular location">
    <subcellularLocation>
        <location evidence="8">Cell junction</location>
        <location evidence="8">Tight junction</location>
    </subcellularLocation>
    <subcellularLocation>
        <location evidence="8">Cell membrane</location>
        <topology evidence="8">Multi-pass membrane protein</topology>
    </subcellularLocation>
</comment>
<evidence type="ECO:0000256" key="2">
    <source>
        <dbReference type="ARBA" id="ARBA00022427"/>
    </source>
</evidence>
<accession>A0ABN7RPV6</accession>
<dbReference type="InterPro" id="IPR006187">
    <property type="entry name" value="Claudin"/>
</dbReference>
<protein>
    <recommendedName>
        <fullName evidence="8">Claudin</fullName>
    </recommendedName>
</protein>
<reference evidence="9 10" key="1">
    <citation type="submission" date="2021-04" db="EMBL/GenBank/DDBJ databases">
        <authorList>
            <person name="Bliznina A."/>
        </authorList>
    </citation>
    <scope>NUCLEOTIDE SEQUENCE [LARGE SCALE GENOMIC DNA]</scope>
</reference>
<keyword evidence="3 8" id="KW-1003">Cell membrane</keyword>
<evidence type="ECO:0000256" key="3">
    <source>
        <dbReference type="ARBA" id="ARBA00022475"/>
    </source>
</evidence>
<keyword evidence="6 8" id="KW-1133">Transmembrane helix</keyword>
<keyword evidence="4 8" id="KW-0812">Transmembrane</keyword>
<gene>
    <name evidence="9" type="ORF">OKIOD_LOCUS646</name>
</gene>
<evidence type="ECO:0000256" key="4">
    <source>
        <dbReference type="ARBA" id="ARBA00022692"/>
    </source>
</evidence>
<name>A0ABN7RPV6_OIKDI</name>
<keyword evidence="5 8" id="KW-0965">Cell junction</keyword>
<dbReference type="Proteomes" id="UP001158576">
    <property type="component" value="Chromosome PAR"/>
</dbReference>
<comment type="function">
    <text evidence="8">Claudins function as major constituents of the tight junction complexes that regulate the permeability of epithelia.</text>
</comment>
<keyword evidence="7 8" id="KW-0472">Membrane</keyword>
<dbReference type="Gene3D" id="1.20.140.150">
    <property type="match status" value="1"/>
</dbReference>
<evidence type="ECO:0000313" key="9">
    <source>
        <dbReference type="EMBL" id="CAG5078789.1"/>
    </source>
</evidence>
<comment type="caution">
    <text evidence="8">Lacks conserved residue(s) required for the propagation of feature annotation.</text>
</comment>
<dbReference type="PANTHER" id="PTHR12002">
    <property type="entry name" value="CLAUDIN"/>
    <property type="match status" value="1"/>
</dbReference>
<evidence type="ECO:0000256" key="5">
    <source>
        <dbReference type="ARBA" id="ARBA00022949"/>
    </source>
</evidence>
<sequence>MMSFDGLWNRCMKPNPMRFQCDFYQKSILGIPTNLAVMRSLMCLALAFSLLSIYPALLSLDCINMPGISRYGKSILGLLTAALQFLAGVLTTIVTCIFTSEIAFDYKYNKYPNQRFVYTLGPNVFAGFFTVIFLWLNTIIFIISDWRRCCAHCANKDEEDEHYEALEDDQFEVLRDEAIRNRTIPKNSEVNNYI</sequence>
<evidence type="ECO:0000256" key="6">
    <source>
        <dbReference type="ARBA" id="ARBA00022989"/>
    </source>
</evidence>
<dbReference type="EMBL" id="OU015568">
    <property type="protein sequence ID" value="CAG5078789.1"/>
    <property type="molecule type" value="Genomic_DNA"/>
</dbReference>
<keyword evidence="10" id="KW-1185">Reference proteome</keyword>
<evidence type="ECO:0000256" key="7">
    <source>
        <dbReference type="ARBA" id="ARBA00023136"/>
    </source>
</evidence>
<evidence type="ECO:0000313" key="10">
    <source>
        <dbReference type="Proteomes" id="UP001158576"/>
    </source>
</evidence>